<organism evidence="1">
    <name type="scientific">Rhizophagus irregularis (strain DAOM 181602 / DAOM 197198 / MUCL 43194)</name>
    <name type="common">Arbuscular mycorrhizal fungus</name>
    <name type="synonym">Glomus intraradices</name>
    <dbReference type="NCBI Taxonomy" id="747089"/>
    <lineage>
        <taxon>Eukaryota</taxon>
        <taxon>Fungi</taxon>
        <taxon>Fungi incertae sedis</taxon>
        <taxon>Mucoromycota</taxon>
        <taxon>Glomeromycotina</taxon>
        <taxon>Glomeromycetes</taxon>
        <taxon>Glomerales</taxon>
        <taxon>Glomeraceae</taxon>
        <taxon>Rhizophagus</taxon>
    </lineage>
</organism>
<reference evidence="1" key="1">
    <citation type="submission" date="2013-07" db="EMBL/GenBank/DDBJ databases">
        <title>The genome of an arbuscular mycorrhizal fungus provides insights into the evolution of the oldest plant symbiosis.</title>
        <authorList>
            <consortium name="DOE Joint Genome Institute"/>
            <person name="Tisserant E."/>
            <person name="Malbreil M."/>
            <person name="Kuo A."/>
            <person name="Kohler A."/>
            <person name="Symeonidi A."/>
            <person name="Balestrini R."/>
            <person name="Charron P."/>
            <person name="Duensing N."/>
            <person name="Frei-dit-Frey N."/>
            <person name="Gianinazzi-Pearson V."/>
            <person name="Gilbert B."/>
            <person name="Handa Y."/>
            <person name="Hijri M."/>
            <person name="Kaul R."/>
            <person name="Kawaguchi M."/>
            <person name="Krajinski F."/>
            <person name="Lammers P."/>
            <person name="Lapierre D."/>
            <person name="Masclaux F.G."/>
            <person name="Murat C."/>
            <person name="Morin E."/>
            <person name="Ndikumana S."/>
            <person name="Pagni M."/>
            <person name="Petitpierre D."/>
            <person name="Requena N."/>
            <person name="Rosikiewicz P."/>
            <person name="Riley R."/>
            <person name="Saito K."/>
            <person name="San Clemente H."/>
            <person name="Shapiro H."/>
            <person name="van Tuinen D."/>
            <person name="Becard G."/>
            <person name="Bonfante P."/>
            <person name="Paszkowski U."/>
            <person name="Shachar-Hill Y."/>
            <person name="Young J.P."/>
            <person name="Sanders I.R."/>
            <person name="Henrissat B."/>
            <person name="Rensing S.A."/>
            <person name="Grigoriev I.V."/>
            <person name="Corradi N."/>
            <person name="Roux C."/>
            <person name="Martin F."/>
        </authorList>
    </citation>
    <scope>NUCLEOTIDE SEQUENCE</scope>
    <source>
        <strain evidence="1">DAOM 197198</strain>
    </source>
</reference>
<dbReference type="HOGENOM" id="CLU_549976_0_0_1"/>
<dbReference type="VEuPathDB" id="FungiDB:RhiirFUN_024928"/>
<dbReference type="AlphaFoldDB" id="U9SJY3"/>
<dbReference type="EMBL" id="KI300612">
    <property type="protein sequence ID" value="ERZ96243.1"/>
    <property type="molecule type" value="Genomic_DNA"/>
</dbReference>
<accession>U9SJY3</accession>
<gene>
    <name evidence="1" type="ORF">GLOINDRAFT_89605</name>
</gene>
<evidence type="ECO:0000313" key="1">
    <source>
        <dbReference type="EMBL" id="ERZ96243.1"/>
    </source>
</evidence>
<proteinExistence type="predicted"/>
<sequence>MINIFITKFIMIGIKINFGLLMPLGVMHHTHEFSPRTSSDLSRLDKLEQRIINSIIGDDLLSPQIAVINNCQDFVDKFVVKLHSHLKIAGINIGNALPITVDLKSIDELDKIIKLLIGLYPKLHILYIDRNNSIVMFLSSDRSISDDVLEFFEKCYPDTNSKTLKALTWRIKDDLYHSYGGVGHRHGSSLKEVIELIKAIPGKPFSLPAVSGDKSSYKVIELDGRWIKKRKPEDEPKFKQITITKIEITEYYKELVFKKLQMNAIIDDVNNIKYSQKSDSSLPLYDIIINEQLQLKKIELGKTFEESIECHVYERAKKWIDGKLGLFKQFDQLKVTCMDYLIELGIEFNKKPMFIHTFEIKDDEIEPVYKSLKDQNDLNRLLESVSEKDRIVSVASGKFKITFDDKTIEALKYYIDALGARRFDKEVLVSFFAIVFLDTFLKDDNKSKSKRESARNKIHNKVQNTELAESLTRACEQYLRKQVYDFFMENDLMIVF</sequence>
<name>U9SJY3_RHIID</name>
<protein>
    <submittedName>
        <fullName evidence="1">Uncharacterized protein</fullName>
    </submittedName>
</protein>